<dbReference type="GO" id="GO:0022900">
    <property type="term" value="P:electron transport chain"/>
    <property type="evidence" value="ECO:0007669"/>
    <property type="project" value="InterPro"/>
</dbReference>
<keyword evidence="1" id="KW-0378">Hydrolase</keyword>
<dbReference type="GO" id="GO:0020037">
    <property type="term" value="F:heme binding"/>
    <property type="evidence" value="ECO:0007669"/>
    <property type="project" value="InterPro"/>
</dbReference>
<dbReference type="GO" id="GO:0009055">
    <property type="term" value="F:electron transfer activity"/>
    <property type="evidence" value="ECO:0007669"/>
    <property type="project" value="InterPro"/>
</dbReference>
<feature type="signal peptide" evidence="2">
    <location>
        <begin position="1"/>
        <end position="26"/>
    </location>
</feature>
<proteinExistence type="predicted"/>
<accession>M5U2T4</accession>
<evidence type="ECO:0000256" key="2">
    <source>
        <dbReference type="SAM" id="SignalP"/>
    </source>
</evidence>
<name>M5U2T4_9BACT</name>
<gene>
    <name evidence="4" type="ORF">RSSM_02955</name>
</gene>
<dbReference type="InterPro" id="IPR057023">
    <property type="entry name" value="PTP-SAK"/>
</dbReference>
<organism evidence="4 5">
    <name type="scientific">Rhodopirellula sallentina SM41</name>
    <dbReference type="NCBI Taxonomy" id="1263870"/>
    <lineage>
        <taxon>Bacteria</taxon>
        <taxon>Pseudomonadati</taxon>
        <taxon>Planctomycetota</taxon>
        <taxon>Planctomycetia</taxon>
        <taxon>Pirellulales</taxon>
        <taxon>Pirellulaceae</taxon>
        <taxon>Rhodopirellula</taxon>
    </lineage>
</organism>
<dbReference type="InterPro" id="IPR029021">
    <property type="entry name" value="Prot-tyrosine_phosphatase-like"/>
</dbReference>
<dbReference type="GO" id="GO:0005506">
    <property type="term" value="F:iron ion binding"/>
    <property type="evidence" value="ECO:0007669"/>
    <property type="project" value="InterPro"/>
</dbReference>
<evidence type="ECO:0000313" key="4">
    <source>
        <dbReference type="EMBL" id="EMI55594.1"/>
    </source>
</evidence>
<dbReference type="PATRIC" id="fig|1263870.3.peg.3142"/>
<dbReference type="AlphaFoldDB" id="M5U2T4"/>
<keyword evidence="2" id="KW-0732">Signal</keyword>
<dbReference type="EMBL" id="ANOH01000207">
    <property type="protein sequence ID" value="EMI55594.1"/>
    <property type="molecule type" value="Genomic_DNA"/>
</dbReference>
<sequence>MTKRISLLSMMLCIAAFCCLTLRSVAETPNGDRVASGDADRPENLLALPGNIYCGAQPEGDTHFQTLAEMGVRTVVSVDGAVPDVAAAEASGLRYVHIPIGYDGVDHEAGLALARLVREADGPIYVHCHHGHHRGPAAAAVACIAGGFADNEAGTKILQRAGTSENYAGLWRDVAAYVPPPEDAKLPELVSVAPVESFVTAMANTGLAMERLLLCRAAGWKAPEDHPDLDPVQIALLVREGMQESTRHLDSDADEELRRWMESSRATAIRLHESLKVNRVADADVLIGELQTSCKQCHRDYRN</sequence>
<keyword evidence="5" id="KW-1185">Reference proteome</keyword>
<evidence type="ECO:0000313" key="5">
    <source>
        <dbReference type="Proteomes" id="UP000011885"/>
    </source>
</evidence>
<evidence type="ECO:0000259" key="3">
    <source>
        <dbReference type="Pfam" id="PF22784"/>
    </source>
</evidence>
<dbReference type="Gene3D" id="3.90.190.10">
    <property type="entry name" value="Protein tyrosine phosphatase superfamily"/>
    <property type="match status" value="1"/>
</dbReference>
<dbReference type="Proteomes" id="UP000011885">
    <property type="component" value="Unassembled WGS sequence"/>
</dbReference>
<reference evidence="4 5" key="1">
    <citation type="journal article" date="2013" name="Mar. Genomics">
        <title>Expression of sulfatases in Rhodopirellula baltica and the diversity of sulfatases in the genus Rhodopirellula.</title>
        <authorList>
            <person name="Wegner C.E."/>
            <person name="Richter-Heitmann T."/>
            <person name="Klindworth A."/>
            <person name="Klockow C."/>
            <person name="Richter M."/>
            <person name="Achstetter T."/>
            <person name="Glockner F.O."/>
            <person name="Harder J."/>
        </authorList>
    </citation>
    <scope>NUCLEOTIDE SEQUENCE [LARGE SCALE GENOMIC DNA]</scope>
    <source>
        <strain evidence="4 5">SM41</strain>
    </source>
</reference>
<dbReference type="SUPFAM" id="SSF52799">
    <property type="entry name" value="(Phosphotyrosine protein) phosphatases II"/>
    <property type="match status" value="1"/>
</dbReference>
<dbReference type="SUPFAM" id="SSF47175">
    <property type="entry name" value="Cytochromes"/>
    <property type="match status" value="1"/>
</dbReference>
<dbReference type="GO" id="GO:0016791">
    <property type="term" value="F:phosphatase activity"/>
    <property type="evidence" value="ECO:0007669"/>
    <property type="project" value="UniProtKB-ARBA"/>
</dbReference>
<feature type="domain" description="Swiss Army Knife protein DSP-PTPase phosphatase" evidence="3">
    <location>
        <begin position="48"/>
        <end position="154"/>
    </location>
</feature>
<protein>
    <submittedName>
        <fullName evidence="4">Putative secreted protein</fullName>
    </submittedName>
</protein>
<feature type="chain" id="PRO_5004072830" evidence="2">
    <location>
        <begin position="27"/>
        <end position="303"/>
    </location>
</feature>
<evidence type="ECO:0000256" key="1">
    <source>
        <dbReference type="ARBA" id="ARBA00022801"/>
    </source>
</evidence>
<dbReference type="RefSeq" id="WP_008679468.1">
    <property type="nucleotide sequence ID" value="NZ_ANOH01000207.1"/>
</dbReference>
<dbReference type="InterPro" id="IPR010980">
    <property type="entry name" value="Cyt_c/b562"/>
</dbReference>
<dbReference type="Pfam" id="PF22784">
    <property type="entry name" value="PTP-SAK"/>
    <property type="match status" value="1"/>
</dbReference>
<comment type="caution">
    <text evidence="4">The sequence shown here is derived from an EMBL/GenBank/DDBJ whole genome shotgun (WGS) entry which is preliminary data.</text>
</comment>